<proteinExistence type="predicted"/>
<evidence type="ECO:0000256" key="1">
    <source>
        <dbReference type="ARBA" id="ARBA00023054"/>
    </source>
</evidence>
<comment type="caution">
    <text evidence="3">The sequence shown here is derived from an EMBL/GenBank/DDBJ whole genome shotgun (WGS) entry which is preliminary data.</text>
</comment>
<dbReference type="GO" id="GO:0005768">
    <property type="term" value="C:endosome"/>
    <property type="evidence" value="ECO:0007669"/>
    <property type="project" value="TreeGrafter"/>
</dbReference>
<evidence type="ECO:0008006" key="5">
    <source>
        <dbReference type="Google" id="ProtNLM"/>
    </source>
</evidence>
<dbReference type="Proteomes" id="UP001353858">
    <property type="component" value="Unassembled WGS sequence"/>
</dbReference>
<feature type="compositionally biased region" description="Low complexity" evidence="2">
    <location>
        <begin position="624"/>
        <end position="637"/>
    </location>
</feature>
<feature type="region of interest" description="Disordered" evidence="2">
    <location>
        <begin position="559"/>
        <end position="581"/>
    </location>
</feature>
<keyword evidence="4" id="KW-1185">Reference proteome</keyword>
<dbReference type="Pfam" id="PF10186">
    <property type="entry name" value="ATG14"/>
    <property type="match status" value="1"/>
</dbReference>
<dbReference type="AlphaFoldDB" id="A0AAN7QCE5"/>
<dbReference type="EMBL" id="JARPUR010000007">
    <property type="protein sequence ID" value="KAK4873183.1"/>
    <property type="molecule type" value="Genomic_DNA"/>
</dbReference>
<dbReference type="InterPro" id="IPR018791">
    <property type="entry name" value="UV_resistance/autophagy_Atg14"/>
</dbReference>
<keyword evidence="1" id="KW-0175">Coiled coil</keyword>
<dbReference type="GO" id="GO:0035493">
    <property type="term" value="P:SNARE complex assembly"/>
    <property type="evidence" value="ECO:0007669"/>
    <property type="project" value="TreeGrafter"/>
</dbReference>
<dbReference type="GO" id="GO:0000149">
    <property type="term" value="F:SNARE binding"/>
    <property type="evidence" value="ECO:0007669"/>
    <property type="project" value="TreeGrafter"/>
</dbReference>
<feature type="region of interest" description="Disordered" evidence="2">
    <location>
        <begin position="613"/>
        <end position="648"/>
    </location>
</feature>
<name>A0AAN7QCE5_9COLE</name>
<accession>A0AAN7QCE5</accession>
<evidence type="ECO:0000313" key="3">
    <source>
        <dbReference type="EMBL" id="KAK4873183.1"/>
    </source>
</evidence>
<dbReference type="PANTHER" id="PTHR15157">
    <property type="entry name" value="UV RADIATION RESISTANCE-ASSOCIATED GENE PROTEIN"/>
    <property type="match status" value="1"/>
</dbReference>
<sequence length="807" mass="92159">MNLFIPDSALGMQRCRHWTPLLTQQLRLRHLYQIMVYNVTSRSGGSFYYTLHLTTMCAPFYTSEKNNSYNPKWKELDTDNFLYPSLSAFVIRIWQTQENDVDVVIVTWVINLSGLVYLGVKLSEIQPDSFNENSVILHLRGGYFASYISLRTDLQKPLQFIDNLNVSSDEFKTKVFRCTSLKVIKNEMKPSYNVSKLQKLHLLQLNIKNQSLDVQKLRDNIISKCGLCNADEVKRSASCNEVPRRQHSSQLLTMTTLNKMLQWQEKPTIEQRQRIINVCKQIEIAKFRTRLLSQERDKQSAHLRQLKVNYSTLVDENEERGYLLMENYRILSRDSDKLKEWCSKQIQLKEIFLQTYAQLHHRRQQLMSQLLIMYPIEQVTPRKSLIGGIYLPDSDMLSDCSDGGLAVALGYTSHILLMCASFVQVPLRYNITFFGSRSYITDHINTALLDRDRDFPLYTKGKDKMQFNYAVYLLNKNIAQLRWLCGQHTPDLRATLPNLQSFLQGRGNKDHALAALPTNKTKTPNHVYKSVDFISQFEKPFLGSSSNISDPILDTLRQENQERTMSPINRRKKNDGPRPGLSEILAIPEAFLTQQISTNAFKTFATTEKFKLLSQEGRGDSDSKASSSKSASEASCSHPTSSNRNDVDNIEQGTDILHSSMNKTDVNSIDVNVKAVILEERPRKDHADKLLKQNRRISRSVGSITEEENFDLHSSLELGSDPLINVSAESNKSFNSRPLNSRLDDGQQEFLQKWLDSGPALVCSEENLYPDEILGSTIGISNSSSSPLTTRTDALLNTTSFNLIKPK</sequence>
<gene>
    <name evidence="3" type="ORF">RN001_015212</name>
</gene>
<evidence type="ECO:0000313" key="4">
    <source>
        <dbReference type="Proteomes" id="UP001353858"/>
    </source>
</evidence>
<dbReference type="GO" id="GO:0032991">
    <property type="term" value="C:protein-containing complex"/>
    <property type="evidence" value="ECO:0007669"/>
    <property type="project" value="UniProtKB-ARBA"/>
</dbReference>
<organism evidence="3 4">
    <name type="scientific">Aquatica leii</name>
    <dbReference type="NCBI Taxonomy" id="1421715"/>
    <lineage>
        <taxon>Eukaryota</taxon>
        <taxon>Metazoa</taxon>
        <taxon>Ecdysozoa</taxon>
        <taxon>Arthropoda</taxon>
        <taxon>Hexapoda</taxon>
        <taxon>Insecta</taxon>
        <taxon>Pterygota</taxon>
        <taxon>Neoptera</taxon>
        <taxon>Endopterygota</taxon>
        <taxon>Coleoptera</taxon>
        <taxon>Polyphaga</taxon>
        <taxon>Elateriformia</taxon>
        <taxon>Elateroidea</taxon>
        <taxon>Lampyridae</taxon>
        <taxon>Luciolinae</taxon>
        <taxon>Aquatica</taxon>
    </lineage>
</organism>
<dbReference type="PANTHER" id="PTHR15157:SF5">
    <property type="entry name" value="UV RADIATION RESISTANCE-ASSOCIATED GENE PROTEIN"/>
    <property type="match status" value="1"/>
</dbReference>
<evidence type="ECO:0000256" key="2">
    <source>
        <dbReference type="SAM" id="MobiDB-lite"/>
    </source>
</evidence>
<dbReference type="GO" id="GO:0000323">
    <property type="term" value="C:lytic vacuole"/>
    <property type="evidence" value="ECO:0007669"/>
    <property type="project" value="TreeGrafter"/>
</dbReference>
<reference evidence="4" key="1">
    <citation type="submission" date="2023-01" db="EMBL/GenBank/DDBJ databases">
        <title>Key to firefly adult light organ development and bioluminescence: homeobox transcription factors regulate luciferase expression and transportation to peroxisome.</title>
        <authorList>
            <person name="Fu X."/>
        </authorList>
    </citation>
    <scope>NUCLEOTIDE SEQUENCE [LARGE SCALE GENOMIC DNA]</scope>
</reference>
<protein>
    <recommendedName>
        <fullName evidence="5">UV radiation resistance-associated gene protein</fullName>
    </recommendedName>
</protein>